<organism evidence="1 2">
    <name type="scientific">Armillaria ostoyae</name>
    <name type="common">Armillaria root rot fungus</name>
    <dbReference type="NCBI Taxonomy" id="47428"/>
    <lineage>
        <taxon>Eukaryota</taxon>
        <taxon>Fungi</taxon>
        <taxon>Dikarya</taxon>
        <taxon>Basidiomycota</taxon>
        <taxon>Agaricomycotina</taxon>
        <taxon>Agaricomycetes</taxon>
        <taxon>Agaricomycetidae</taxon>
        <taxon>Agaricales</taxon>
        <taxon>Marasmiineae</taxon>
        <taxon>Physalacriaceae</taxon>
        <taxon>Armillaria</taxon>
    </lineage>
</organism>
<evidence type="ECO:0000313" key="1">
    <source>
        <dbReference type="EMBL" id="SJL15161.1"/>
    </source>
</evidence>
<proteinExistence type="predicted"/>
<name>A0A284S2A8_ARMOS</name>
<dbReference type="Proteomes" id="UP000219338">
    <property type="component" value="Unassembled WGS sequence"/>
</dbReference>
<evidence type="ECO:0000313" key="2">
    <source>
        <dbReference type="Proteomes" id="UP000219338"/>
    </source>
</evidence>
<protein>
    <submittedName>
        <fullName evidence="1">Uncharacterized protein</fullName>
    </submittedName>
</protein>
<gene>
    <name evidence="1" type="ORF">ARMOST_18646</name>
</gene>
<reference evidence="2" key="1">
    <citation type="journal article" date="2017" name="Nat. Ecol. Evol.">
        <title>Genome expansion and lineage-specific genetic innovations in the forest pathogenic fungi Armillaria.</title>
        <authorList>
            <person name="Sipos G."/>
            <person name="Prasanna A.N."/>
            <person name="Walter M.C."/>
            <person name="O'Connor E."/>
            <person name="Balint B."/>
            <person name="Krizsan K."/>
            <person name="Kiss B."/>
            <person name="Hess J."/>
            <person name="Varga T."/>
            <person name="Slot J."/>
            <person name="Riley R."/>
            <person name="Boka B."/>
            <person name="Rigling D."/>
            <person name="Barry K."/>
            <person name="Lee J."/>
            <person name="Mihaltcheva S."/>
            <person name="LaButti K."/>
            <person name="Lipzen A."/>
            <person name="Waldron R."/>
            <person name="Moloney N.M."/>
            <person name="Sperisen C."/>
            <person name="Kredics L."/>
            <person name="Vagvoelgyi C."/>
            <person name="Patrignani A."/>
            <person name="Fitzpatrick D."/>
            <person name="Nagy I."/>
            <person name="Doyle S."/>
            <person name="Anderson J.B."/>
            <person name="Grigoriev I.V."/>
            <person name="Gueldener U."/>
            <person name="Muensterkoetter M."/>
            <person name="Nagy L.G."/>
        </authorList>
    </citation>
    <scope>NUCLEOTIDE SEQUENCE [LARGE SCALE GENOMIC DNA]</scope>
    <source>
        <strain evidence="2">C18/9</strain>
    </source>
</reference>
<accession>A0A284S2A8</accession>
<dbReference type="AlphaFoldDB" id="A0A284S2A8"/>
<sequence length="146" mass="16853">MPTTFRTGVAAEAQEQENLLALERRRGVSRSLDNIRMRCRARKDNSPRILKVCSCGAWVVESMRTVLRSRFQTARAYIACQGWRLRRYKTCPGISNMDQDQMFPSFPKHINDPAGISHDRASVMLWLSVSVSSSLPLTYHYDLFRR</sequence>
<dbReference type="EMBL" id="FUEG01000027">
    <property type="protein sequence ID" value="SJL15161.1"/>
    <property type="molecule type" value="Genomic_DNA"/>
</dbReference>
<keyword evidence="2" id="KW-1185">Reference proteome</keyword>